<dbReference type="GO" id="GO:0044718">
    <property type="term" value="P:siderophore transmembrane transport"/>
    <property type="evidence" value="ECO:0007669"/>
    <property type="project" value="TreeGrafter"/>
</dbReference>
<dbReference type="CDD" id="cd01347">
    <property type="entry name" value="ligand_gated_channel"/>
    <property type="match status" value="1"/>
</dbReference>
<evidence type="ECO:0000256" key="2">
    <source>
        <dbReference type="ARBA" id="ARBA00022448"/>
    </source>
</evidence>
<evidence type="ECO:0000256" key="4">
    <source>
        <dbReference type="ARBA" id="ARBA00022692"/>
    </source>
</evidence>
<dbReference type="SUPFAM" id="SSF56935">
    <property type="entry name" value="Porins"/>
    <property type="match status" value="1"/>
</dbReference>
<evidence type="ECO:0000256" key="9">
    <source>
        <dbReference type="ARBA" id="ARBA00023237"/>
    </source>
</evidence>
<comment type="caution">
    <text evidence="14">The sequence shown here is derived from an EMBL/GenBank/DDBJ whole genome shotgun (WGS) entry which is preliminary data.</text>
</comment>
<feature type="domain" description="TonB-dependent receptor plug" evidence="13">
    <location>
        <begin position="44"/>
        <end position="154"/>
    </location>
</feature>
<dbReference type="PANTHER" id="PTHR30069:SF29">
    <property type="entry name" value="HEMOGLOBIN AND HEMOGLOBIN-HAPTOGLOBIN-BINDING PROTEIN 1-RELATED"/>
    <property type="match status" value="1"/>
</dbReference>
<evidence type="ECO:0000256" key="5">
    <source>
        <dbReference type="ARBA" id="ARBA00022729"/>
    </source>
</evidence>
<evidence type="ECO:0000313" key="14">
    <source>
        <dbReference type="EMBL" id="OGG06690.1"/>
    </source>
</evidence>
<dbReference type="EMBL" id="MFIX01000011">
    <property type="protein sequence ID" value="OGG06690.1"/>
    <property type="molecule type" value="Genomic_DNA"/>
</dbReference>
<keyword evidence="8" id="KW-0675">Receptor</keyword>
<comment type="subcellular location">
    <subcellularLocation>
        <location evidence="1 10">Cell outer membrane</location>
        <topology evidence="1 10">Multi-pass membrane protein</topology>
    </subcellularLocation>
</comment>
<evidence type="ECO:0000259" key="13">
    <source>
        <dbReference type="Pfam" id="PF07715"/>
    </source>
</evidence>
<dbReference type="AlphaFoldDB" id="A0A1F5Z2L9"/>
<evidence type="ECO:0000256" key="7">
    <source>
        <dbReference type="ARBA" id="ARBA00023136"/>
    </source>
</evidence>
<dbReference type="PROSITE" id="PS52016">
    <property type="entry name" value="TONB_DEPENDENT_REC_3"/>
    <property type="match status" value="1"/>
</dbReference>
<keyword evidence="7 10" id="KW-0472">Membrane</keyword>
<evidence type="ECO:0000256" key="6">
    <source>
        <dbReference type="ARBA" id="ARBA00023077"/>
    </source>
</evidence>
<dbReference type="Pfam" id="PF00593">
    <property type="entry name" value="TonB_dep_Rec_b-barrel"/>
    <property type="match status" value="1"/>
</dbReference>
<evidence type="ECO:0000259" key="12">
    <source>
        <dbReference type="Pfam" id="PF00593"/>
    </source>
</evidence>
<proteinExistence type="inferred from homology"/>
<dbReference type="InterPro" id="IPR012910">
    <property type="entry name" value="Plug_dom"/>
</dbReference>
<sequence length="668" mass="73437">MFGFRLFIPSAFAALLISPLILFSQQTEDLGTVVVSASKHETSLRSVSTTSTVITAAEIERRGLQTVAEALRHIVSFDITQAGGPGGLSYPQLRGLTAKYMVVLIDGVRVNDPADANGGVGTLFSHLSTSDISRIEVIRGPQSPLYGSNANSGVINIITRSGSSSPAASLSYEGGSLNSHRIGFDYSAGKAGFNFRAGEDITATAGLIDLETYRNYTTSVQLGYSKPGALDWETIVRHTRMNNNFAELSENSFGALWTVELPDPHQENRFDYTIIGNKIEHHITGNWLHSLNFGISRRDRKTADPNDGKLGSRIAVEDEFDWDGSLLYHKGDVVPVLDAPYGPADYRYLGTNYDLDYRHTLLAQTGGLSEILTAGIEYLYQGYTQSGSNGNLSGDLGTTSVYAHNQALLLDEALSLNAGARYDSHERAGGKTTGMLGLAYDIQRNGLILRGNVGSAFRAPAYYELFETQFGNGNPALKPENSLTWEFGIEKYSADKNFRLTLSTWHTKVEDAIVWAWTGPEAWNGKYLNVDRLRSDGLEAGVDFKPFANWLFGFNYTYTDSRKYSSSTGAWSRNIQLPFNKLNLNATYLYRGASFSLDGYALDNSSLRWNGIDKAKGYFKLDLTSRVPLHGHLTASLRLQNLLDADYVESIGFREAGFTAYGGLELRY</sequence>
<dbReference type="InterPro" id="IPR000531">
    <property type="entry name" value="Beta-barrel_TonB"/>
</dbReference>
<dbReference type="InterPro" id="IPR037066">
    <property type="entry name" value="Plug_dom_sf"/>
</dbReference>
<dbReference type="GO" id="GO:0015344">
    <property type="term" value="F:siderophore uptake transmembrane transporter activity"/>
    <property type="evidence" value="ECO:0007669"/>
    <property type="project" value="TreeGrafter"/>
</dbReference>
<evidence type="ECO:0008006" key="16">
    <source>
        <dbReference type="Google" id="ProtNLM"/>
    </source>
</evidence>
<gene>
    <name evidence="14" type="ORF">A3F83_09755</name>
</gene>
<evidence type="ECO:0000256" key="11">
    <source>
        <dbReference type="RuleBase" id="RU003357"/>
    </source>
</evidence>
<accession>A0A1F5Z2L9</accession>
<comment type="similarity">
    <text evidence="10 11">Belongs to the TonB-dependent receptor family.</text>
</comment>
<keyword evidence="2 10" id="KW-0813">Transport</keyword>
<keyword evidence="9 10" id="KW-0998">Cell outer membrane</keyword>
<evidence type="ECO:0000313" key="15">
    <source>
        <dbReference type="Proteomes" id="UP000179129"/>
    </source>
</evidence>
<name>A0A1F5Z2L9_9BACT</name>
<dbReference type="Gene3D" id="2.170.130.10">
    <property type="entry name" value="TonB-dependent receptor, plug domain"/>
    <property type="match status" value="1"/>
</dbReference>
<keyword evidence="6 11" id="KW-0798">TonB box</keyword>
<dbReference type="Pfam" id="PF07715">
    <property type="entry name" value="Plug"/>
    <property type="match status" value="1"/>
</dbReference>
<protein>
    <recommendedName>
        <fullName evidence="16">TonB-dependent receptor</fullName>
    </recommendedName>
</protein>
<dbReference type="PANTHER" id="PTHR30069">
    <property type="entry name" value="TONB-DEPENDENT OUTER MEMBRANE RECEPTOR"/>
    <property type="match status" value="1"/>
</dbReference>
<keyword evidence="5" id="KW-0732">Signal</keyword>
<dbReference type="Proteomes" id="UP000179129">
    <property type="component" value="Unassembled WGS sequence"/>
</dbReference>
<feature type="domain" description="TonB-dependent receptor-like beta-barrel" evidence="12">
    <location>
        <begin position="232"/>
        <end position="642"/>
    </location>
</feature>
<dbReference type="GO" id="GO:0009279">
    <property type="term" value="C:cell outer membrane"/>
    <property type="evidence" value="ECO:0007669"/>
    <property type="project" value="UniProtKB-SubCell"/>
</dbReference>
<dbReference type="STRING" id="1817867.A3F83_09755"/>
<organism evidence="14 15">
    <name type="scientific">Candidatus Glassbacteria bacterium RIFCSPLOWO2_12_FULL_58_11</name>
    <dbReference type="NCBI Taxonomy" id="1817867"/>
    <lineage>
        <taxon>Bacteria</taxon>
        <taxon>Candidatus Glassiibacteriota</taxon>
    </lineage>
</organism>
<evidence type="ECO:0000256" key="3">
    <source>
        <dbReference type="ARBA" id="ARBA00022452"/>
    </source>
</evidence>
<evidence type="ECO:0000256" key="8">
    <source>
        <dbReference type="ARBA" id="ARBA00023170"/>
    </source>
</evidence>
<dbReference type="InterPro" id="IPR036942">
    <property type="entry name" value="Beta-barrel_TonB_sf"/>
</dbReference>
<evidence type="ECO:0000256" key="1">
    <source>
        <dbReference type="ARBA" id="ARBA00004571"/>
    </source>
</evidence>
<reference evidence="14 15" key="1">
    <citation type="journal article" date="2016" name="Nat. Commun.">
        <title>Thousands of microbial genomes shed light on interconnected biogeochemical processes in an aquifer system.</title>
        <authorList>
            <person name="Anantharaman K."/>
            <person name="Brown C.T."/>
            <person name="Hug L.A."/>
            <person name="Sharon I."/>
            <person name="Castelle C.J."/>
            <person name="Probst A.J."/>
            <person name="Thomas B.C."/>
            <person name="Singh A."/>
            <person name="Wilkins M.J."/>
            <person name="Karaoz U."/>
            <person name="Brodie E.L."/>
            <person name="Williams K.H."/>
            <person name="Hubbard S.S."/>
            <person name="Banfield J.F."/>
        </authorList>
    </citation>
    <scope>NUCLEOTIDE SEQUENCE [LARGE SCALE GENOMIC DNA]</scope>
</reference>
<dbReference type="InterPro" id="IPR039426">
    <property type="entry name" value="TonB-dep_rcpt-like"/>
</dbReference>
<keyword evidence="3 10" id="KW-1134">Transmembrane beta strand</keyword>
<evidence type="ECO:0000256" key="10">
    <source>
        <dbReference type="PROSITE-ProRule" id="PRU01360"/>
    </source>
</evidence>
<keyword evidence="4 10" id="KW-0812">Transmembrane</keyword>
<dbReference type="Gene3D" id="2.40.170.20">
    <property type="entry name" value="TonB-dependent receptor, beta-barrel domain"/>
    <property type="match status" value="1"/>
</dbReference>